<evidence type="ECO:0000313" key="1">
    <source>
        <dbReference type="EMBL" id="CAH0368590.1"/>
    </source>
</evidence>
<dbReference type="Proteomes" id="UP000789595">
    <property type="component" value="Unassembled WGS sequence"/>
</dbReference>
<proteinExistence type="predicted"/>
<comment type="caution">
    <text evidence="1">The sequence shown here is derived from an EMBL/GenBank/DDBJ whole genome shotgun (WGS) entry which is preliminary data.</text>
</comment>
<dbReference type="AlphaFoldDB" id="A0A8J2WWH4"/>
<sequence length="230" mass="25998">MQRLALLYTAAAAFTCKQHSTRTRRRTIRRLFLEEATFKEDALIWAKETSRTQTRPMTVAAALYDDKSQCVYVGGFDDAALAVAALCRKHGRNVCKGLRYEDFTAARAGGDEDDFRMMQGSIIKMWLDQATEENGGLTPIGNREEGWSDFDATSNPFLAGVLGSGEQQEGYDLLTPEELAAEKLQQRRENMKRQLDDAVRSGDEKLATKLLRRIQRFDDGEEDEDEDEDP</sequence>
<protein>
    <submittedName>
        <fullName evidence="1">Uncharacterized protein</fullName>
    </submittedName>
</protein>
<reference evidence="1" key="1">
    <citation type="submission" date="2021-11" db="EMBL/GenBank/DDBJ databases">
        <authorList>
            <consortium name="Genoscope - CEA"/>
            <person name="William W."/>
        </authorList>
    </citation>
    <scope>NUCLEOTIDE SEQUENCE</scope>
</reference>
<dbReference type="EMBL" id="CAKKNE010000002">
    <property type="protein sequence ID" value="CAH0368590.1"/>
    <property type="molecule type" value="Genomic_DNA"/>
</dbReference>
<gene>
    <name evidence="1" type="ORF">PECAL_2P16610</name>
</gene>
<keyword evidence="2" id="KW-1185">Reference proteome</keyword>
<accession>A0A8J2WWH4</accession>
<name>A0A8J2WWH4_9STRA</name>
<evidence type="ECO:0000313" key="2">
    <source>
        <dbReference type="Proteomes" id="UP000789595"/>
    </source>
</evidence>
<dbReference type="OrthoDB" id="10518303at2759"/>
<organism evidence="1 2">
    <name type="scientific">Pelagomonas calceolata</name>
    <dbReference type="NCBI Taxonomy" id="35677"/>
    <lineage>
        <taxon>Eukaryota</taxon>
        <taxon>Sar</taxon>
        <taxon>Stramenopiles</taxon>
        <taxon>Ochrophyta</taxon>
        <taxon>Pelagophyceae</taxon>
        <taxon>Pelagomonadales</taxon>
        <taxon>Pelagomonadaceae</taxon>
        <taxon>Pelagomonas</taxon>
    </lineage>
</organism>